<name>A0ABV5F0I9_9FLAO</name>
<feature type="signal peptide" evidence="1">
    <location>
        <begin position="1"/>
        <end position="18"/>
    </location>
</feature>
<dbReference type="Gene3D" id="2.20.110.10">
    <property type="entry name" value="Histone H3 K4-specific methyltransferase SET7/9 N-terminal domain"/>
    <property type="match status" value="2"/>
</dbReference>
<dbReference type="SUPFAM" id="SSF82185">
    <property type="entry name" value="Histone H3 K4-specific methyltransferase SET7/9 N-terminal domain"/>
    <property type="match status" value="1"/>
</dbReference>
<dbReference type="EMBL" id="JBHMEZ010000003">
    <property type="protein sequence ID" value="MFB9052945.1"/>
    <property type="molecule type" value="Genomic_DNA"/>
</dbReference>
<dbReference type="InterPro" id="IPR011652">
    <property type="entry name" value="MORN_2"/>
</dbReference>
<comment type="caution">
    <text evidence="2">The sequence shown here is derived from an EMBL/GenBank/DDBJ whole genome shotgun (WGS) entry which is preliminary data.</text>
</comment>
<dbReference type="RefSeq" id="WP_382382116.1">
    <property type="nucleotide sequence ID" value="NZ_JBHMEZ010000003.1"/>
</dbReference>
<dbReference type="Proteomes" id="UP001589605">
    <property type="component" value="Unassembled WGS sequence"/>
</dbReference>
<organism evidence="2 3">
    <name type="scientific">Formosa undariae</name>
    <dbReference type="NCBI Taxonomy" id="1325436"/>
    <lineage>
        <taxon>Bacteria</taxon>
        <taxon>Pseudomonadati</taxon>
        <taxon>Bacteroidota</taxon>
        <taxon>Flavobacteriia</taxon>
        <taxon>Flavobacteriales</taxon>
        <taxon>Flavobacteriaceae</taxon>
        <taxon>Formosa</taxon>
    </lineage>
</organism>
<evidence type="ECO:0000256" key="1">
    <source>
        <dbReference type="SAM" id="SignalP"/>
    </source>
</evidence>
<keyword evidence="1" id="KW-0732">Signal</keyword>
<dbReference type="PANTHER" id="PTHR33706:SF1">
    <property type="entry name" value="TPR REPEAT PROTEIN"/>
    <property type="match status" value="1"/>
</dbReference>
<dbReference type="Pfam" id="PF07661">
    <property type="entry name" value="MORN_2"/>
    <property type="match status" value="1"/>
</dbReference>
<protein>
    <submittedName>
        <fullName evidence="2">Toxin-antitoxin system YwqK family antitoxin</fullName>
    </submittedName>
</protein>
<accession>A0ABV5F0I9</accession>
<proteinExistence type="predicted"/>
<gene>
    <name evidence="2" type="ORF">ACFFVB_07610</name>
</gene>
<evidence type="ECO:0000313" key="2">
    <source>
        <dbReference type="EMBL" id="MFB9052945.1"/>
    </source>
</evidence>
<keyword evidence="3" id="KW-1185">Reference proteome</keyword>
<reference evidence="2 3" key="1">
    <citation type="submission" date="2024-09" db="EMBL/GenBank/DDBJ databases">
        <authorList>
            <person name="Sun Q."/>
            <person name="Mori K."/>
        </authorList>
    </citation>
    <scope>NUCLEOTIDE SEQUENCE [LARGE SCALE GENOMIC DNA]</scope>
    <source>
        <strain evidence="2 3">CECT 8286</strain>
    </source>
</reference>
<feature type="chain" id="PRO_5045140064" evidence="1">
    <location>
        <begin position="19"/>
        <end position="232"/>
    </location>
</feature>
<evidence type="ECO:0000313" key="3">
    <source>
        <dbReference type="Proteomes" id="UP001589605"/>
    </source>
</evidence>
<dbReference type="PANTHER" id="PTHR33706">
    <property type="entry name" value="MORN VARIANT REPEAT PROTEIN"/>
    <property type="match status" value="1"/>
</dbReference>
<sequence>MKNLLTLLMLCVVGTAIAQNINQLDANGERDGVWKKNFDNSKVLRYEGQFAHGKEVGTFNFYKNVGNKPVLSAIKKFNTTNDIAEVQFLTSNQKVISKGQMKGKLYIGDWTYFHKNSDKVMMTEHYNNQGKLDGERLVYYDNGKLTERTMFKNGKIDGTSVWYSEKEIVLKEFSYVNDKLQGMSKYYDLEGNLTAEGAFKNDKKDGIWNFYKDGELVDTKDFTNYSKNPAKQ</sequence>